<dbReference type="Proteomes" id="UP000000377">
    <property type="component" value="Chromosome"/>
</dbReference>
<feature type="chain" id="PRO_5038344485" description="Lipoprotein" evidence="2">
    <location>
        <begin position="23"/>
        <end position="278"/>
    </location>
</feature>
<keyword evidence="2" id="KW-0732">Signal</keyword>
<dbReference type="Gene3D" id="2.50.20.20">
    <property type="match status" value="1"/>
</dbReference>
<evidence type="ECO:0000256" key="1">
    <source>
        <dbReference type="SAM" id="MobiDB-lite"/>
    </source>
</evidence>
<evidence type="ECO:0000313" key="4">
    <source>
        <dbReference type="Proteomes" id="UP000000377"/>
    </source>
</evidence>
<organism evidence="3 4">
    <name type="scientific">Streptomyces bingchenggensis (strain BCW-1)</name>
    <dbReference type="NCBI Taxonomy" id="749414"/>
    <lineage>
        <taxon>Bacteria</taxon>
        <taxon>Bacillati</taxon>
        <taxon>Actinomycetota</taxon>
        <taxon>Actinomycetes</taxon>
        <taxon>Kitasatosporales</taxon>
        <taxon>Streptomycetaceae</taxon>
        <taxon>Streptomyces</taxon>
    </lineage>
</organism>
<dbReference type="EMBL" id="CP002047">
    <property type="protein sequence ID" value="ADI09350.1"/>
    <property type="molecule type" value="Genomic_DNA"/>
</dbReference>
<dbReference type="SUPFAM" id="SSF89392">
    <property type="entry name" value="Prokaryotic lipoproteins and lipoprotein localization factors"/>
    <property type="match status" value="1"/>
</dbReference>
<dbReference type="HOGENOM" id="CLU_1053414_0_0_11"/>
<dbReference type="PROSITE" id="PS51257">
    <property type="entry name" value="PROKAR_LIPOPROTEIN"/>
    <property type="match status" value="1"/>
</dbReference>
<name>D7BS32_STRBB</name>
<evidence type="ECO:0000313" key="3">
    <source>
        <dbReference type="EMBL" id="ADI09350.1"/>
    </source>
</evidence>
<dbReference type="AlphaFoldDB" id="D7BS32"/>
<feature type="signal peptide" evidence="2">
    <location>
        <begin position="1"/>
        <end position="22"/>
    </location>
</feature>
<feature type="region of interest" description="Disordered" evidence="1">
    <location>
        <begin position="25"/>
        <end position="51"/>
    </location>
</feature>
<dbReference type="STRING" id="749414.SBI_06230"/>
<dbReference type="RefSeq" id="WP_014178802.1">
    <property type="nucleotide sequence ID" value="NC_016582.1"/>
</dbReference>
<dbReference type="PATRIC" id="fig|749414.3.peg.6422"/>
<accession>D7BS32</accession>
<dbReference type="InterPro" id="IPR029046">
    <property type="entry name" value="LolA/LolB/LppX"/>
</dbReference>
<dbReference type="eggNOG" id="ENOG502ZR7T">
    <property type="taxonomic scope" value="Bacteria"/>
</dbReference>
<proteinExistence type="predicted"/>
<evidence type="ECO:0000256" key="2">
    <source>
        <dbReference type="SAM" id="SignalP"/>
    </source>
</evidence>
<evidence type="ECO:0008006" key="5">
    <source>
        <dbReference type="Google" id="ProtNLM"/>
    </source>
</evidence>
<sequence>MRRATTHALRACAAATALLSLATGCSSDEQDDTKPSDTKSAAKKDPGKTATEAVRAAVTKVRGTSAGIHETVAIAEGETRYTISADGPFDLAKDKGKLSVDFPGGAIDHVDEIFDGDTVYVSQVQGTDDGTWGSAARDKVEAHYLLRAPLNDPEHYLRQISAMRKVERFGSNETVGGALTTRYRGSIDHATLTLRLADKPRKGAEQIRDAQGTDLPVFADAWVDLQGRLVRLKMTYRMATVSVTATVTLSAFGKPVKVAAPDASRTVPVTLKGGVLFG</sequence>
<feature type="compositionally biased region" description="Basic and acidic residues" evidence="1">
    <location>
        <begin position="32"/>
        <end position="47"/>
    </location>
</feature>
<gene>
    <name evidence="3" type="ordered locus">SBI_06230</name>
</gene>
<reference evidence="3 4" key="1">
    <citation type="journal article" date="2010" name="J. Bacteriol.">
        <title>Genome sequence of the milbemycin-producing bacterium Streptomyces bingchenggensis.</title>
        <authorList>
            <person name="Wang X.J."/>
            <person name="Yan Y.J."/>
            <person name="Zhang B."/>
            <person name="An J."/>
            <person name="Wang J.J."/>
            <person name="Tian J."/>
            <person name="Jiang L."/>
            <person name="Chen Y.H."/>
            <person name="Huang S.X."/>
            <person name="Yin M."/>
            <person name="Zhang J."/>
            <person name="Gao A.L."/>
            <person name="Liu C.X."/>
            <person name="Zhu Z.X."/>
            <person name="Xiang W.S."/>
        </authorList>
    </citation>
    <scope>NUCLEOTIDE SEQUENCE [LARGE SCALE GENOMIC DNA]</scope>
    <source>
        <strain evidence="3 4">BCW-1</strain>
    </source>
</reference>
<protein>
    <recommendedName>
        <fullName evidence="5">Lipoprotein</fullName>
    </recommendedName>
</protein>
<dbReference type="KEGG" id="sbh:SBI_06230"/>
<keyword evidence="4" id="KW-1185">Reference proteome</keyword>